<name>A0ABW0GNA9_9MICO</name>
<dbReference type="RefSeq" id="WP_340267662.1">
    <property type="nucleotide sequence ID" value="NZ_JBBEOG010000002.1"/>
</dbReference>
<sequence>MSGSPRPVRAVVLLAALSLVLLPGCVSDRLPDEGPQGAVTAGPPPEDTSAGETAEPIDPTGAPETTDATGAGEATGAAGDALAPCEAALAEGGDRISDAFDACETYEEFRDAAASYPDALDGNQPDIFVFDRCESLPAVQGSALCEDIEQEGG</sequence>
<protein>
    <submittedName>
        <fullName evidence="3">Uncharacterized protein</fullName>
    </submittedName>
</protein>
<feature type="signal peptide" evidence="2">
    <location>
        <begin position="1"/>
        <end position="28"/>
    </location>
</feature>
<reference evidence="4" key="1">
    <citation type="journal article" date="2019" name="Int. J. Syst. Evol. Microbiol.">
        <title>The Global Catalogue of Microorganisms (GCM) 10K type strain sequencing project: providing services to taxonomists for standard genome sequencing and annotation.</title>
        <authorList>
            <consortium name="The Broad Institute Genomics Platform"/>
            <consortium name="The Broad Institute Genome Sequencing Center for Infectious Disease"/>
            <person name="Wu L."/>
            <person name="Ma J."/>
        </authorList>
    </citation>
    <scope>NUCLEOTIDE SEQUENCE [LARGE SCALE GENOMIC DNA]</scope>
    <source>
        <strain evidence="4">CCUG 43114</strain>
    </source>
</reference>
<keyword evidence="4" id="KW-1185">Reference proteome</keyword>
<comment type="caution">
    <text evidence="3">The sequence shown here is derived from an EMBL/GenBank/DDBJ whole genome shotgun (WGS) entry which is preliminary data.</text>
</comment>
<feature type="compositionally biased region" description="Low complexity" evidence="1">
    <location>
        <begin position="59"/>
        <end position="77"/>
    </location>
</feature>
<dbReference type="EMBL" id="JBHSLD010000007">
    <property type="protein sequence ID" value="MFC5380779.1"/>
    <property type="molecule type" value="Genomic_DNA"/>
</dbReference>
<evidence type="ECO:0000313" key="4">
    <source>
        <dbReference type="Proteomes" id="UP001596122"/>
    </source>
</evidence>
<proteinExistence type="predicted"/>
<accession>A0ABW0GNA9</accession>
<dbReference type="Proteomes" id="UP001596122">
    <property type="component" value="Unassembled WGS sequence"/>
</dbReference>
<evidence type="ECO:0000256" key="2">
    <source>
        <dbReference type="SAM" id="SignalP"/>
    </source>
</evidence>
<gene>
    <name evidence="3" type="ORF">ACFPJ6_08255</name>
</gene>
<keyword evidence="2" id="KW-0732">Signal</keyword>
<evidence type="ECO:0000313" key="3">
    <source>
        <dbReference type="EMBL" id="MFC5380779.1"/>
    </source>
</evidence>
<feature type="chain" id="PRO_5045613973" evidence="2">
    <location>
        <begin position="29"/>
        <end position="153"/>
    </location>
</feature>
<evidence type="ECO:0000256" key="1">
    <source>
        <dbReference type="SAM" id="MobiDB-lite"/>
    </source>
</evidence>
<feature type="region of interest" description="Disordered" evidence="1">
    <location>
        <begin position="31"/>
        <end position="77"/>
    </location>
</feature>
<organism evidence="3 4">
    <name type="scientific">Aquipuribacter nitratireducens</name>
    <dbReference type="NCBI Taxonomy" id="650104"/>
    <lineage>
        <taxon>Bacteria</taxon>
        <taxon>Bacillati</taxon>
        <taxon>Actinomycetota</taxon>
        <taxon>Actinomycetes</taxon>
        <taxon>Micrococcales</taxon>
        <taxon>Intrasporangiaceae</taxon>
        <taxon>Aquipuribacter</taxon>
    </lineage>
</organism>